<protein>
    <submittedName>
        <fullName evidence="1">Uncharacterized protein</fullName>
    </submittedName>
</protein>
<evidence type="ECO:0000313" key="1">
    <source>
        <dbReference type="EMBL" id="KKM08078.1"/>
    </source>
</evidence>
<organism evidence="1">
    <name type="scientific">marine sediment metagenome</name>
    <dbReference type="NCBI Taxonomy" id="412755"/>
    <lineage>
        <taxon>unclassified sequences</taxon>
        <taxon>metagenomes</taxon>
        <taxon>ecological metagenomes</taxon>
    </lineage>
</organism>
<dbReference type="AlphaFoldDB" id="A0A0F9KA92"/>
<name>A0A0F9KA92_9ZZZZ</name>
<comment type="caution">
    <text evidence="1">The sequence shown here is derived from an EMBL/GenBank/DDBJ whole genome shotgun (WGS) entry which is preliminary data.</text>
</comment>
<reference evidence="1" key="1">
    <citation type="journal article" date="2015" name="Nature">
        <title>Complex archaea that bridge the gap between prokaryotes and eukaryotes.</title>
        <authorList>
            <person name="Spang A."/>
            <person name="Saw J.H."/>
            <person name="Jorgensen S.L."/>
            <person name="Zaremba-Niedzwiedzka K."/>
            <person name="Martijn J."/>
            <person name="Lind A.E."/>
            <person name="van Eijk R."/>
            <person name="Schleper C."/>
            <person name="Guy L."/>
            <person name="Ettema T.J."/>
        </authorList>
    </citation>
    <scope>NUCLEOTIDE SEQUENCE</scope>
</reference>
<feature type="non-terminal residue" evidence="1">
    <location>
        <position position="137"/>
    </location>
</feature>
<dbReference type="EMBL" id="LAZR01015630">
    <property type="protein sequence ID" value="KKM08078.1"/>
    <property type="molecule type" value="Genomic_DNA"/>
</dbReference>
<proteinExistence type="predicted"/>
<accession>A0A0F9KA92</accession>
<sequence length="137" mass="15766">MSDQYEYKCGKHGFYTIDLEREYDGEICPRIMCLECEQESLDPDPDKRPKDIPYFYKGELKVILGEAHRLSAVWKFNPPVVHPEFTFAEDLSPVLPEGALTSEEIMAKMEEMLPQVEEMAQNGGFNIPDPRDLLILP</sequence>
<gene>
    <name evidence="1" type="ORF">LCGC14_1727550</name>
</gene>